<evidence type="ECO:0008006" key="3">
    <source>
        <dbReference type="Google" id="ProtNLM"/>
    </source>
</evidence>
<dbReference type="RefSeq" id="WP_253531401.1">
    <property type="nucleotide sequence ID" value="NZ_JAMZEL010000011.1"/>
</dbReference>
<evidence type="ECO:0000313" key="2">
    <source>
        <dbReference type="Proteomes" id="UP001204772"/>
    </source>
</evidence>
<dbReference type="Proteomes" id="UP001204772">
    <property type="component" value="Unassembled WGS sequence"/>
</dbReference>
<keyword evidence="2" id="KW-1185">Reference proteome</keyword>
<organism evidence="1 2">
    <name type="scientific">Runella salmonicolor</name>
    <dbReference type="NCBI Taxonomy" id="2950278"/>
    <lineage>
        <taxon>Bacteria</taxon>
        <taxon>Pseudomonadati</taxon>
        <taxon>Bacteroidota</taxon>
        <taxon>Cytophagia</taxon>
        <taxon>Cytophagales</taxon>
        <taxon>Spirosomataceae</taxon>
        <taxon>Runella</taxon>
    </lineage>
</organism>
<dbReference type="EMBL" id="JAMZEL010000011">
    <property type="protein sequence ID" value="MCP1385189.1"/>
    <property type="molecule type" value="Genomic_DNA"/>
</dbReference>
<gene>
    <name evidence="1" type="ORF">NCI00_22305</name>
</gene>
<accession>A0ABT1FTV6</accession>
<protein>
    <recommendedName>
        <fullName evidence="3">DUF3575 domain-containing protein</fullName>
    </recommendedName>
</protein>
<sequence>MKRNYLYLVSIFFVLFSNDILGQQNLFNIPSGDITNSKKIFYQHQLNLYSDKLESKAHLVYGLGKGWDAGINLVGKGFYFSPEWRALLNDDPNKGALYPILMGTLQKQFKINEHFAINVGGQGGYNLSNKLANKEINYYLYGIGIYYFMKGKSRIVGGLYQTNRMFVGNGSTFGAQLGYEINLSKRWYLMGDWISGNNDSSVGVFGGMYNLTKRVQLCAGLLVPNPNTPKPMGIVLELNLLGWDAF</sequence>
<reference evidence="1 2" key="1">
    <citation type="submission" date="2022-06" db="EMBL/GenBank/DDBJ databases">
        <title>Runella sp. S5 genome sequencing.</title>
        <authorList>
            <person name="Park S."/>
        </authorList>
    </citation>
    <scope>NUCLEOTIDE SEQUENCE [LARGE SCALE GENOMIC DNA]</scope>
    <source>
        <strain evidence="1 2">S5</strain>
    </source>
</reference>
<comment type="caution">
    <text evidence="1">The sequence shown here is derived from an EMBL/GenBank/DDBJ whole genome shotgun (WGS) entry which is preliminary data.</text>
</comment>
<evidence type="ECO:0000313" key="1">
    <source>
        <dbReference type="EMBL" id="MCP1385189.1"/>
    </source>
</evidence>
<name>A0ABT1FTV6_9BACT</name>
<proteinExistence type="predicted"/>